<keyword evidence="2" id="KW-1185">Reference proteome</keyword>
<sequence>MAASPANTRDQSESAPTRKIKINVEYWFYFLQSLTDFISAAIDVIRRLDDKQFATHAQAREKEEKLGWLAVVPHGGIFADKNKTTLNDKNFPDFLNLIEGPQDGLIKYTVTLVETNPRLIAQAQHGGNPAENIEEKPSPKASVSAKIMKNIAALKTAHRPVEQLTGSSDLNVYLHPSNENCFIALDMDCIALWARTMIENPEVMVETPWVSTSFPVVTKAKYYSFTPKNAISSSLPNVSMNKNSPVFTMNMPGPNPAAMLSFINSMMAGGYMGHPNPMTWLAPWAYGHHPMMYLGPHQPAYQNENTALAFVTPPARVPPASATPAAPAPLAFVTPAAAAAPNPAPVPYNMAMDLINYLKFVDVEPTKQLSAVIYNFGITCYTGFALVKPDKLEKAGIKLLVPARLLVSRVKEYKQHLKASCTHAE</sequence>
<evidence type="ECO:0000313" key="1">
    <source>
        <dbReference type="EMBL" id="PLW43212.1"/>
    </source>
</evidence>
<name>A0A2N5UZL9_9BASI</name>
<dbReference type="AlphaFoldDB" id="A0A2N5UZL9"/>
<reference evidence="1 2" key="1">
    <citation type="submission" date="2017-11" db="EMBL/GenBank/DDBJ databases">
        <title>De novo assembly and phasing of dikaryotic genomes from two isolates of Puccinia coronata f. sp. avenae, the causal agent of oat crown rust.</title>
        <authorList>
            <person name="Miller M.E."/>
            <person name="Zhang Y."/>
            <person name="Omidvar V."/>
            <person name="Sperschneider J."/>
            <person name="Schwessinger B."/>
            <person name="Raley C."/>
            <person name="Palmer J.M."/>
            <person name="Garnica D."/>
            <person name="Upadhyaya N."/>
            <person name="Rathjen J."/>
            <person name="Taylor J.M."/>
            <person name="Park R.F."/>
            <person name="Dodds P.N."/>
            <person name="Hirsch C.D."/>
            <person name="Kianian S.F."/>
            <person name="Figueroa M."/>
        </authorList>
    </citation>
    <scope>NUCLEOTIDE SEQUENCE [LARGE SCALE GENOMIC DNA]</scope>
    <source>
        <strain evidence="1">12NC29</strain>
    </source>
</reference>
<evidence type="ECO:0000313" key="2">
    <source>
        <dbReference type="Proteomes" id="UP000235388"/>
    </source>
</evidence>
<dbReference type="EMBL" id="PGCJ01000150">
    <property type="protein sequence ID" value="PLW43212.1"/>
    <property type="molecule type" value="Genomic_DNA"/>
</dbReference>
<organism evidence="1 2">
    <name type="scientific">Puccinia coronata f. sp. avenae</name>
    <dbReference type="NCBI Taxonomy" id="200324"/>
    <lineage>
        <taxon>Eukaryota</taxon>
        <taxon>Fungi</taxon>
        <taxon>Dikarya</taxon>
        <taxon>Basidiomycota</taxon>
        <taxon>Pucciniomycotina</taxon>
        <taxon>Pucciniomycetes</taxon>
        <taxon>Pucciniales</taxon>
        <taxon>Pucciniaceae</taxon>
        <taxon>Puccinia</taxon>
    </lineage>
</organism>
<dbReference type="Proteomes" id="UP000235388">
    <property type="component" value="Unassembled WGS sequence"/>
</dbReference>
<dbReference type="OrthoDB" id="2498281at2759"/>
<protein>
    <submittedName>
        <fullName evidence="1">Uncharacterized protein</fullName>
    </submittedName>
</protein>
<accession>A0A2N5UZL9</accession>
<proteinExistence type="predicted"/>
<comment type="caution">
    <text evidence="1">The sequence shown here is derived from an EMBL/GenBank/DDBJ whole genome shotgun (WGS) entry which is preliminary data.</text>
</comment>
<gene>
    <name evidence="1" type="ORF">PCANC_06981</name>
</gene>